<evidence type="ECO:0000313" key="2">
    <source>
        <dbReference type="Proteomes" id="UP001229486"/>
    </source>
</evidence>
<reference evidence="1" key="1">
    <citation type="submission" date="2023-07" db="EMBL/GenBank/DDBJ databases">
        <title>Sorghum-associated microbial communities from plants grown in Nebraska, USA.</title>
        <authorList>
            <person name="Schachtman D."/>
        </authorList>
    </citation>
    <scope>NUCLEOTIDE SEQUENCE</scope>
    <source>
        <strain evidence="1">DS1061</strain>
    </source>
</reference>
<dbReference type="RefSeq" id="WP_392393269.1">
    <property type="nucleotide sequence ID" value="NZ_JAURTK010000002.1"/>
</dbReference>
<gene>
    <name evidence="1" type="ORF">J2793_001986</name>
</gene>
<proteinExistence type="predicted"/>
<name>A0AB73I956_9BURK</name>
<accession>A0AB73I956</accession>
<protein>
    <submittedName>
        <fullName evidence="1">Uncharacterized protein</fullName>
    </submittedName>
</protein>
<comment type="caution">
    <text evidence="1">The sequence shown here is derived from an EMBL/GenBank/DDBJ whole genome shotgun (WGS) entry which is preliminary data.</text>
</comment>
<sequence length="69" mass="7837">MERPTSEETEGQGLVKVAGEQRAMLPQYWLVERTTRQDWGLCSSKTSAFDVDTTAPTLFQFHFAAAKRE</sequence>
<dbReference type="Proteomes" id="UP001229486">
    <property type="component" value="Unassembled WGS sequence"/>
</dbReference>
<organism evidence="1 2">
    <name type="scientific">Paraburkholderia caledonica</name>
    <dbReference type="NCBI Taxonomy" id="134536"/>
    <lineage>
        <taxon>Bacteria</taxon>
        <taxon>Pseudomonadati</taxon>
        <taxon>Pseudomonadota</taxon>
        <taxon>Betaproteobacteria</taxon>
        <taxon>Burkholderiales</taxon>
        <taxon>Burkholderiaceae</taxon>
        <taxon>Paraburkholderia</taxon>
    </lineage>
</organism>
<evidence type="ECO:0000313" key="1">
    <source>
        <dbReference type="EMBL" id="MDP9646553.1"/>
    </source>
</evidence>
<dbReference type="EMBL" id="JAURTK010000002">
    <property type="protein sequence ID" value="MDP9646553.1"/>
    <property type="molecule type" value="Genomic_DNA"/>
</dbReference>
<dbReference type="AlphaFoldDB" id="A0AB73I956"/>